<dbReference type="AlphaFoldDB" id="C5DIZ4"/>
<dbReference type="OMA" id="QAKFKAC"/>
<dbReference type="InterPro" id="IPR004127">
    <property type="entry name" value="Prefoldin_subunit_alpha"/>
</dbReference>
<dbReference type="OrthoDB" id="10267474at2759"/>
<dbReference type="Pfam" id="PF02996">
    <property type="entry name" value="Prefoldin"/>
    <property type="match status" value="1"/>
</dbReference>
<dbReference type="GO" id="GO:1990113">
    <property type="term" value="P:RNA polymerase I assembly"/>
    <property type="evidence" value="ECO:0007669"/>
    <property type="project" value="TreeGrafter"/>
</dbReference>
<organism evidence="4 5">
    <name type="scientific">Lachancea thermotolerans (strain ATCC 56472 / CBS 6340 / NRRL Y-8284)</name>
    <name type="common">Yeast</name>
    <name type="synonym">Kluyveromyces thermotolerans</name>
    <dbReference type="NCBI Taxonomy" id="559295"/>
    <lineage>
        <taxon>Eukaryota</taxon>
        <taxon>Fungi</taxon>
        <taxon>Dikarya</taxon>
        <taxon>Ascomycota</taxon>
        <taxon>Saccharomycotina</taxon>
        <taxon>Saccharomycetes</taxon>
        <taxon>Saccharomycetales</taxon>
        <taxon>Saccharomycetaceae</taxon>
        <taxon>Lachancea</taxon>
    </lineage>
</organism>
<keyword evidence="3" id="KW-0175">Coiled coil</keyword>
<dbReference type="GO" id="GO:1990114">
    <property type="term" value="P:RNA polymerase II core complex assembly"/>
    <property type="evidence" value="ECO:0007669"/>
    <property type="project" value="TreeGrafter"/>
</dbReference>
<dbReference type="GO" id="GO:0051082">
    <property type="term" value="F:unfolded protein binding"/>
    <property type="evidence" value="ECO:0007669"/>
    <property type="project" value="InterPro"/>
</dbReference>
<evidence type="ECO:0000256" key="1">
    <source>
        <dbReference type="ARBA" id="ARBA00010048"/>
    </source>
</evidence>
<name>C5DIZ4_LACTC</name>
<dbReference type="RefSeq" id="XP_002554192.1">
    <property type="nucleotide sequence ID" value="XM_002554146.1"/>
</dbReference>
<gene>
    <name evidence="4" type="ordered locus">KLTH0E16368g</name>
</gene>
<dbReference type="InterPro" id="IPR009053">
    <property type="entry name" value="Prefoldin"/>
</dbReference>
<sequence>MSTQKIDLTKLNPEQLAVVKRQFDQELQHFTQSLQALNVARTKFKECKDDIESVSKLNNEDQAILVPLSGSLYVKGKVKDNKKFLVDVGTGYYVEKSDKDALEFYEKKITKLNKESVQIQAIIKEKSQSSMAIEGHIRQAAIKLHEQNAAQQSQSAQ</sequence>
<feature type="coiled-coil region" evidence="3">
    <location>
        <begin position="95"/>
        <end position="122"/>
    </location>
</feature>
<keyword evidence="2" id="KW-0143">Chaperone</keyword>
<evidence type="ECO:0000313" key="4">
    <source>
        <dbReference type="EMBL" id="CAR23755.1"/>
    </source>
</evidence>
<keyword evidence="5" id="KW-1185">Reference proteome</keyword>
<protein>
    <submittedName>
        <fullName evidence="4">KLTH0E16368p</fullName>
    </submittedName>
</protein>
<dbReference type="FunFam" id="1.10.287.370:FF:000004">
    <property type="entry name" value="Probable prefoldin subunit 5"/>
    <property type="match status" value="1"/>
</dbReference>
<dbReference type="InterPro" id="IPR011599">
    <property type="entry name" value="PFD_alpha_archaea"/>
</dbReference>
<dbReference type="PANTHER" id="PTHR12674:SF2">
    <property type="entry name" value="PREFOLDIN SUBUNIT 5"/>
    <property type="match status" value="1"/>
</dbReference>
<dbReference type="STRING" id="559295.C5DIZ4"/>
<reference evidence="4 5" key="1">
    <citation type="journal article" date="2009" name="Genome Res.">
        <title>Comparative genomics of protoploid Saccharomycetaceae.</title>
        <authorList>
            <consortium name="The Genolevures Consortium"/>
            <person name="Souciet J.-L."/>
            <person name="Dujon B."/>
            <person name="Gaillardin C."/>
            <person name="Johnston M."/>
            <person name="Baret P.V."/>
            <person name="Cliften P."/>
            <person name="Sherman D.J."/>
            <person name="Weissenbach J."/>
            <person name="Westhof E."/>
            <person name="Wincker P."/>
            <person name="Jubin C."/>
            <person name="Poulain J."/>
            <person name="Barbe V."/>
            <person name="Segurens B."/>
            <person name="Artiguenave F."/>
            <person name="Anthouard V."/>
            <person name="Vacherie B."/>
            <person name="Val M.-E."/>
            <person name="Fulton R.S."/>
            <person name="Minx P."/>
            <person name="Wilson R."/>
            <person name="Durrens P."/>
            <person name="Jean G."/>
            <person name="Marck C."/>
            <person name="Martin T."/>
            <person name="Nikolski M."/>
            <person name="Rolland T."/>
            <person name="Seret M.-L."/>
            <person name="Casaregola S."/>
            <person name="Despons L."/>
            <person name="Fairhead C."/>
            <person name="Fischer G."/>
            <person name="Lafontaine I."/>
            <person name="Leh V."/>
            <person name="Lemaire M."/>
            <person name="de Montigny J."/>
            <person name="Neuveglise C."/>
            <person name="Thierry A."/>
            <person name="Blanc-Lenfle I."/>
            <person name="Bleykasten C."/>
            <person name="Diffels J."/>
            <person name="Fritsch E."/>
            <person name="Frangeul L."/>
            <person name="Goeffon A."/>
            <person name="Jauniaux N."/>
            <person name="Kachouri-Lafond R."/>
            <person name="Payen C."/>
            <person name="Potier S."/>
            <person name="Pribylova L."/>
            <person name="Ozanne C."/>
            <person name="Richard G.-F."/>
            <person name="Sacerdot C."/>
            <person name="Straub M.-L."/>
            <person name="Talla E."/>
        </authorList>
    </citation>
    <scope>NUCLEOTIDE SEQUENCE [LARGE SCALE GENOMIC DNA]</scope>
    <source>
        <strain evidence="5">ATCC 56472 / CBS 6340 / NRRL Y-8284</strain>
    </source>
</reference>
<accession>C5DIZ4</accession>
<dbReference type="NCBIfam" id="TIGR00293">
    <property type="entry name" value="prefoldin subunit alpha"/>
    <property type="match status" value="1"/>
</dbReference>
<dbReference type="EMBL" id="CU928169">
    <property type="protein sequence ID" value="CAR23755.1"/>
    <property type="molecule type" value="Genomic_DNA"/>
</dbReference>
<dbReference type="FunCoup" id="C5DIZ4">
    <property type="interactions" value="1099"/>
</dbReference>
<dbReference type="KEGG" id="lth:KLTH0E16368g"/>
<dbReference type="HAMAP" id="MF_00308">
    <property type="entry name" value="PfdA"/>
    <property type="match status" value="1"/>
</dbReference>
<dbReference type="GeneID" id="8292364"/>
<dbReference type="HOGENOM" id="CLU_091867_0_2_1"/>
<proteinExistence type="inferred from homology"/>
<dbReference type="SUPFAM" id="SSF46579">
    <property type="entry name" value="Prefoldin"/>
    <property type="match status" value="1"/>
</dbReference>
<dbReference type="PANTHER" id="PTHR12674">
    <property type="entry name" value="PREFOLDIN SUBUNIT 5"/>
    <property type="match status" value="1"/>
</dbReference>
<dbReference type="GO" id="GO:0016272">
    <property type="term" value="C:prefoldin complex"/>
    <property type="evidence" value="ECO:0007669"/>
    <property type="project" value="InterPro"/>
</dbReference>
<dbReference type="GO" id="GO:1990115">
    <property type="term" value="P:RNA polymerase III assembly"/>
    <property type="evidence" value="ECO:0007669"/>
    <property type="project" value="TreeGrafter"/>
</dbReference>
<dbReference type="Proteomes" id="UP000002036">
    <property type="component" value="Chromosome E"/>
</dbReference>
<dbReference type="GO" id="GO:0006457">
    <property type="term" value="P:protein folding"/>
    <property type="evidence" value="ECO:0007669"/>
    <property type="project" value="InterPro"/>
</dbReference>
<evidence type="ECO:0000256" key="2">
    <source>
        <dbReference type="ARBA" id="ARBA00023186"/>
    </source>
</evidence>
<evidence type="ECO:0000256" key="3">
    <source>
        <dbReference type="SAM" id="Coils"/>
    </source>
</evidence>
<dbReference type="eggNOG" id="KOG3048">
    <property type="taxonomic scope" value="Eukaryota"/>
</dbReference>
<dbReference type="CDD" id="cd23157">
    <property type="entry name" value="Prefoldin_5"/>
    <property type="match status" value="1"/>
</dbReference>
<comment type="similarity">
    <text evidence="1">Belongs to the prefoldin subunit alpha family.</text>
</comment>
<evidence type="ECO:0000313" key="5">
    <source>
        <dbReference type="Proteomes" id="UP000002036"/>
    </source>
</evidence>
<dbReference type="Gene3D" id="1.10.287.370">
    <property type="match status" value="1"/>
</dbReference>
<dbReference type="InParanoid" id="C5DIZ4"/>
<dbReference type="GO" id="GO:0005737">
    <property type="term" value="C:cytoplasm"/>
    <property type="evidence" value="ECO:0007669"/>
    <property type="project" value="TreeGrafter"/>
</dbReference>